<dbReference type="Proteomes" id="UP001521150">
    <property type="component" value="Unassembled WGS sequence"/>
</dbReference>
<dbReference type="EMBL" id="JAJVCN010000005">
    <property type="protein sequence ID" value="MCE7011602.1"/>
    <property type="molecule type" value="Genomic_DNA"/>
</dbReference>
<evidence type="ECO:0000259" key="1">
    <source>
        <dbReference type="Pfam" id="PF13191"/>
    </source>
</evidence>
<name>A0ABS8ZVH6_9PSEU</name>
<dbReference type="Pfam" id="PF13191">
    <property type="entry name" value="AAA_16"/>
    <property type="match status" value="1"/>
</dbReference>
<keyword evidence="2" id="KW-0547">Nucleotide-binding</keyword>
<evidence type="ECO:0000313" key="3">
    <source>
        <dbReference type="Proteomes" id="UP001521150"/>
    </source>
</evidence>
<gene>
    <name evidence="2" type="ORF">LWC34_53640</name>
</gene>
<protein>
    <submittedName>
        <fullName evidence="2">ATP-binding protein</fullName>
    </submittedName>
</protein>
<dbReference type="Gene3D" id="3.40.50.300">
    <property type="entry name" value="P-loop containing nucleotide triphosphate hydrolases"/>
    <property type="match status" value="1"/>
</dbReference>
<reference evidence="2 3" key="1">
    <citation type="submission" date="2021-12" db="EMBL/GenBank/DDBJ databases">
        <title>Genome sequence of Kibdelosporangium philippinense ATCC 49844.</title>
        <authorList>
            <person name="Fedorov E.A."/>
            <person name="Omeragic M."/>
            <person name="Shalygina K.F."/>
            <person name="Maclea K.S."/>
        </authorList>
    </citation>
    <scope>NUCLEOTIDE SEQUENCE [LARGE SCALE GENOMIC DNA]</scope>
    <source>
        <strain evidence="2 3">ATCC 49844</strain>
    </source>
</reference>
<dbReference type="InterPro" id="IPR027417">
    <property type="entry name" value="P-loop_NTPase"/>
</dbReference>
<keyword evidence="3" id="KW-1185">Reference proteome</keyword>
<feature type="domain" description="Orc1-like AAA ATPase" evidence="1">
    <location>
        <begin position="13"/>
        <end position="144"/>
    </location>
</feature>
<dbReference type="RefSeq" id="WP_233734348.1">
    <property type="nucleotide sequence ID" value="NZ_JAJVCN010000005.1"/>
</dbReference>
<dbReference type="SUPFAM" id="SSF52540">
    <property type="entry name" value="P-loop containing nucleoside triphosphate hydrolases"/>
    <property type="match status" value="1"/>
</dbReference>
<comment type="caution">
    <text evidence="2">The sequence shown here is derived from an EMBL/GenBank/DDBJ whole genome shotgun (WGS) entry which is preliminary data.</text>
</comment>
<proteinExistence type="predicted"/>
<accession>A0ABS8ZVH6</accession>
<organism evidence="2 3">
    <name type="scientific">Kibdelosporangium philippinense</name>
    <dbReference type="NCBI Taxonomy" id="211113"/>
    <lineage>
        <taxon>Bacteria</taxon>
        <taxon>Bacillati</taxon>
        <taxon>Actinomycetota</taxon>
        <taxon>Actinomycetes</taxon>
        <taxon>Pseudonocardiales</taxon>
        <taxon>Pseudonocardiaceae</taxon>
        <taxon>Kibdelosporangium</taxon>
    </lineage>
</organism>
<evidence type="ECO:0000313" key="2">
    <source>
        <dbReference type="EMBL" id="MCE7011602.1"/>
    </source>
</evidence>
<sequence length="154" mass="15679">MGDPRPEVGDRWPLVGRDRQLSALTTMIAGGEKAPTGASPLTSAAGGGVVLVGAAGVGKTRLAREVLARLASEGCRTEWVSATRSMAAIPFGAVSPLLPPLNNDSRLSVLHAVAAHFTDSPVIAVDDAHLLDDASAAVVHHLALSGQGNHALTP</sequence>
<keyword evidence="2" id="KW-0067">ATP-binding</keyword>
<dbReference type="InterPro" id="IPR041664">
    <property type="entry name" value="AAA_16"/>
</dbReference>
<dbReference type="GO" id="GO:0005524">
    <property type="term" value="F:ATP binding"/>
    <property type="evidence" value="ECO:0007669"/>
    <property type="project" value="UniProtKB-KW"/>
</dbReference>